<dbReference type="InterPro" id="IPR001138">
    <property type="entry name" value="Zn2Cys6_DnaBD"/>
</dbReference>
<dbReference type="AlphaFoldDB" id="A0A067LXG7"/>
<evidence type="ECO:0000256" key="5">
    <source>
        <dbReference type="ARBA" id="ARBA00023242"/>
    </source>
</evidence>
<keyword evidence="3" id="KW-0805">Transcription regulation</keyword>
<keyword evidence="5" id="KW-0539">Nucleus</keyword>
<evidence type="ECO:0000259" key="6">
    <source>
        <dbReference type="PROSITE" id="PS50048"/>
    </source>
</evidence>
<evidence type="ECO:0000313" key="7">
    <source>
        <dbReference type="EMBL" id="KDQ07874.1"/>
    </source>
</evidence>
<dbReference type="SMART" id="SM00066">
    <property type="entry name" value="GAL4"/>
    <property type="match status" value="1"/>
</dbReference>
<evidence type="ECO:0000256" key="4">
    <source>
        <dbReference type="ARBA" id="ARBA00023163"/>
    </source>
</evidence>
<dbReference type="Proteomes" id="UP000027195">
    <property type="component" value="Unassembled WGS sequence"/>
</dbReference>
<dbReference type="InParanoid" id="A0A067LXG7"/>
<dbReference type="GO" id="GO:0006351">
    <property type="term" value="P:DNA-templated transcription"/>
    <property type="evidence" value="ECO:0007669"/>
    <property type="project" value="InterPro"/>
</dbReference>
<dbReference type="GO" id="GO:0005634">
    <property type="term" value="C:nucleus"/>
    <property type="evidence" value="ECO:0007669"/>
    <property type="project" value="UniProtKB-SubCell"/>
</dbReference>
<dbReference type="STRING" id="930990.A0A067LXG7"/>
<dbReference type="GO" id="GO:0000981">
    <property type="term" value="F:DNA-binding transcription factor activity, RNA polymerase II-specific"/>
    <property type="evidence" value="ECO:0007669"/>
    <property type="project" value="InterPro"/>
</dbReference>
<dbReference type="PANTHER" id="PTHR47338">
    <property type="entry name" value="ZN(II)2CYS6 TRANSCRIPTION FACTOR (EUROFUNG)-RELATED"/>
    <property type="match status" value="1"/>
</dbReference>
<dbReference type="HOGENOM" id="CLU_022337_0_0_1"/>
<keyword evidence="4" id="KW-0804">Transcription</keyword>
<gene>
    <name evidence="7" type="ORF">BOTBODRAFT_38435</name>
</gene>
<evidence type="ECO:0000256" key="1">
    <source>
        <dbReference type="ARBA" id="ARBA00004123"/>
    </source>
</evidence>
<dbReference type="OrthoDB" id="2123952at2759"/>
<proteinExistence type="predicted"/>
<evidence type="ECO:0000313" key="8">
    <source>
        <dbReference type="Proteomes" id="UP000027195"/>
    </source>
</evidence>
<keyword evidence="8" id="KW-1185">Reference proteome</keyword>
<accession>A0A067LXG7</accession>
<reference evidence="8" key="1">
    <citation type="journal article" date="2014" name="Proc. Natl. Acad. Sci. U.S.A.">
        <title>Extensive sampling of basidiomycete genomes demonstrates inadequacy of the white-rot/brown-rot paradigm for wood decay fungi.</title>
        <authorList>
            <person name="Riley R."/>
            <person name="Salamov A.A."/>
            <person name="Brown D.W."/>
            <person name="Nagy L.G."/>
            <person name="Floudas D."/>
            <person name="Held B.W."/>
            <person name="Levasseur A."/>
            <person name="Lombard V."/>
            <person name="Morin E."/>
            <person name="Otillar R."/>
            <person name="Lindquist E.A."/>
            <person name="Sun H."/>
            <person name="LaButti K.M."/>
            <person name="Schmutz J."/>
            <person name="Jabbour D."/>
            <person name="Luo H."/>
            <person name="Baker S.E."/>
            <person name="Pisabarro A.G."/>
            <person name="Walton J.D."/>
            <person name="Blanchette R.A."/>
            <person name="Henrissat B."/>
            <person name="Martin F."/>
            <person name="Cullen D."/>
            <person name="Hibbett D.S."/>
            <person name="Grigoriev I.V."/>
        </authorList>
    </citation>
    <scope>NUCLEOTIDE SEQUENCE [LARGE SCALE GENOMIC DNA]</scope>
    <source>
        <strain evidence="8">FD-172 SS1</strain>
    </source>
</reference>
<dbReference type="InterPro" id="IPR007219">
    <property type="entry name" value="XnlR_reg_dom"/>
</dbReference>
<dbReference type="CDD" id="cd00067">
    <property type="entry name" value="GAL4"/>
    <property type="match status" value="1"/>
</dbReference>
<dbReference type="CDD" id="cd12148">
    <property type="entry name" value="fungal_TF_MHR"/>
    <property type="match status" value="1"/>
</dbReference>
<protein>
    <recommendedName>
        <fullName evidence="6">Zn(2)-C6 fungal-type domain-containing protein</fullName>
    </recommendedName>
</protein>
<dbReference type="GO" id="GO:0003677">
    <property type="term" value="F:DNA binding"/>
    <property type="evidence" value="ECO:0007669"/>
    <property type="project" value="InterPro"/>
</dbReference>
<dbReference type="PROSITE" id="PS50048">
    <property type="entry name" value="ZN2_CY6_FUNGAL_2"/>
    <property type="match status" value="1"/>
</dbReference>
<dbReference type="InterPro" id="IPR036864">
    <property type="entry name" value="Zn2-C6_fun-type_DNA-bd_sf"/>
</dbReference>
<dbReference type="GO" id="GO:0008270">
    <property type="term" value="F:zinc ion binding"/>
    <property type="evidence" value="ECO:0007669"/>
    <property type="project" value="InterPro"/>
</dbReference>
<evidence type="ECO:0000256" key="3">
    <source>
        <dbReference type="ARBA" id="ARBA00023015"/>
    </source>
</evidence>
<dbReference type="Pfam" id="PF04082">
    <property type="entry name" value="Fungal_trans"/>
    <property type="match status" value="1"/>
</dbReference>
<organism evidence="7 8">
    <name type="scientific">Botryobasidium botryosum (strain FD-172 SS1)</name>
    <dbReference type="NCBI Taxonomy" id="930990"/>
    <lineage>
        <taxon>Eukaryota</taxon>
        <taxon>Fungi</taxon>
        <taxon>Dikarya</taxon>
        <taxon>Basidiomycota</taxon>
        <taxon>Agaricomycotina</taxon>
        <taxon>Agaricomycetes</taxon>
        <taxon>Cantharellales</taxon>
        <taxon>Botryobasidiaceae</taxon>
        <taxon>Botryobasidium</taxon>
    </lineage>
</organism>
<sequence length="636" mass="71451">MPETTTEANPVETKPRRTFRKNTSCLTCRRRRVKCNAAKPTCDTCARAKPPAKCEYDTHKTKVQMLYEKIEKLELVIGSLECTELAQGSPTLSSSSSDVVETTARRPSRKSLDLVKRATFEEPVRAFCFIPALAVPRPYKIGIFDHIATAFSAREIWDSDSPTPRYLLTSSEHITPNNLTGLVARPANDALGVATSALRIKCPAGSSGAACRWWEEDDLPQCHIYHLIDLFLRHRHQCGIDFHVPRFLSSLSLPPDKGHHPALIDTMCLIACAFSRTQHLRKHEQRFLSQARTHLAESLAQADRLLDFIRGSALLARYYAFRGRFVESVDAISTCAKFTMACGLHKITSRVWNEHGAERARQNSLLPPPTDSIEVADRMYTFWMVFLIERTGSASDKLVSTFVDDEIETLFPLPISYYEMPPEVISSFPKHTIRDVFNPKSGALQAIRDEWTYNVVVKGTVLFQRAGDLRAVAEAGGPLSSAFWADFWTADGLLETYADNVAVIPALVWENAGGRKSLPSLLELNLAYIHMQMHAAFIQLHEPFAPEGTISHKKCMDSLGSIVQLVRLIEHDDPRHMQPFEIGMRIGHNFLAREIDRRREKGDASFAQLQATRQALFDAMVRIAPFRVVGVPPPRT</sequence>
<keyword evidence="2" id="KW-0479">Metal-binding</keyword>
<dbReference type="InterPro" id="IPR050815">
    <property type="entry name" value="TF_fung"/>
</dbReference>
<dbReference type="Gene3D" id="4.10.240.10">
    <property type="entry name" value="Zn(2)-C6 fungal-type DNA-binding domain"/>
    <property type="match status" value="1"/>
</dbReference>
<feature type="domain" description="Zn(2)-C6 fungal-type" evidence="6">
    <location>
        <begin position="24"/>
        <end position="56"/>
    </location>
</feature>
<evidence type="ECO:0000256" key="2">
    <source>
        <dbReference type="ARBA" id="ARBA00022723"/>
    </source>
</evidence>
<name>A0A067LXG7_BOTB1</name>
<dbReference type="Pfam" id="PF00172">
    <property type="entry name" value="Zn_clus"/>
    <property type="match status" value="1"/>
</dbReference>
<dbReference type="SUPFAM" id="SSF57701">
    <property type="entry name" value="Zn2/Cys6 DNA-binding domain"/>
    <property type="match status" value="1"/>
</dbReference>
<dbReference type="PROSITE" id="PS00463">
    <property type="entry name" value="ZN2_CY6_FUNGAL_1"/>
    <property type="match status" value="1"/>
</dbReference>
<dbReference type="PANTHER" id="PTHR47338:SF29">
    <property type="entry name" value="ZN(2)-C6 FUNGAL-TYPE DOMAIN-CONTAINING PROTEIN"/>
    <property type="match status" value="1"/>
</dbReference>
<comment type="subcellular location">
    <subcellularLocation>
        <location evidence="1">Nucleus</location>
    </subcellularLocation>
</comment>
<dbReference type="EMBL" id="KL198099">
    <property type="protein sequence ID" value="KDQ07874.1"/>
    <property type="molecule type" value="Genomic_DNA"/>
</dbReference>